<evidence type="ECO:0000256" key="2">
    <source>
        <dbReference type="ARBA" id="ARBA00023002"/>
    </source>
</evidence>
<dbReference type="GO" id="GO:1901607">
    <property type="term" value="P:alpha-amino acid biosynthetic process"/>
    <property type="evidence" value="ECO:0007669"/>
    <property type="project" value="UniProtKB-ARBA"/>
</dbReference>
<dbReference type="InterPro" id="IPR008030">
    <property type="entry name" value="NmrA-like"/>
</dbReference>
<dbReference type="SUPFAM" id="SSF51735">
    <property type="entry name" value="NAD(P)-binding Rossmann-fold domains"/>
    <property type="match status" value="1"/>
</dbReference>
<dbReference type="EMBL" id="CAJPDT010000033">
    <property type="protein sequence ID" value="CAF9923484.1"/>
    <property type="molecule type" value="Genomic_DNA"/>
</dbReference>
<sequence length="306" mass="33154">MAIRNVAIAGATGNTGSAIIKALLDSNRFQITALTRSDNTTKPIFPGNINVRAVDYSDPSTLVDAIKGQDAVISALNHAFLGHQRALLDASVSAGVQRFIPSEYGSDTLNPKAAPLPLFAHKKAEQQYIEDLAAQGKISYTIVINGPFLDFGLKHGFLGPDLRKRQMRYLDGGIAKFSTSTLATVAKAVVGVLTKLEETTNRAVYVQDTALTLKDLFRLSKEALGEEGWTEVDGGTTEEKERVSYEKLASGQKDMGVFLGFLMSAIFREGYGGLFQRLDNELLGIVELKETEVVELIREIAKGQAA</sequence>
<proteinExistence type="predicted"/>
<dbReference type="GO" id="GO:0016620">
    <property type="term" value="F:oxidoreductase activity, acting on the aldehyde or oxo group of donors, NAD or NADP as acceptor"/>
    <property type="evidence" value="ECO:0007669"/>
    <property type="project" value="InterPro"/>
</dbReference>
<dbReference type="Gene3D" id="3.40.50.720">
    <property type="entry name" value="NAD(P)-binding Rossmann-like Domain"/>
    <property type="match status" value="1"/>
</dbReference>
<dbReference type="InterPro" id="IPR045312">
    <property type="entry name" value="PCBER-like"/>
</dbReference>
<dbReference type="Proteomes" id="UP000664534">
    <property type="component" value="Unassembled WGS sequence"/>
</dbReference>
<dbReference type="CDD" id="cd05259">
    <property type="entry name" value="PCBER_SDR_a"/>
    <property type="match status" value="1"/>
</dbReference>
<dbReference type="InterPro" id="IPR051609">
    <property type="entry name" value="NmrA/Isoflavone_reductase-like"/>
</dbReference>
<dbReference type="SMART" id="SM00859">
    <property type="entry name" value="Semialdhyde_dh"/>
    <property type="match status" value="1"/>
</dbReference>
<evidence type="ECO:0000313" key="5">
    <source>
        <dbReference type="Proteomes" id="UP000664534"/>
    </source>
</evidence>
<dbReference type="OrthoDB" id="9974981at2759"/>
<comment type="caution">
    <text evidence="4">The sequence shown here is derived from an EMBL/GenBank/DDBJ whole genome shotgun (WGS) entry which is preliminary data.</text>
</comment>
<keyword evidence="2" id="KW-0560">Oxidoreductase</keyword>
<dbReference type="GO" id="GO:0051287">
    <property type="term" value="F:NAD binding"/>
    <property type="evidence" value="ECO:0007669"/>
    <property type="project" value="InterPro"/>
</dbReference>
<accession>A0A8H3IRN3</accession>
<evidence type="ECO:0000313" key="4">
    <source>
        <dbReference type="EMBL" id="CAF9923484.1"/>
    </source>
</evidence>
<reference evidence="4" key="1">
    <citation type="submission" date="2021-03" db="EMBL/GenBank/DDBJ databases">
        <authorList>
            <person name="Tagirdzhanova G."/>
        </authorList>
    </citation>
    <scope>NUCLEOTIDE SEQUENCE</scope>
</reference>
<keyword evidence="5" id="KW-1185">Reference proteome</keyword>
<keyword evidence="1" id="KW-0521">NADP</keyword>
<organism evidence="4 5">
    <name type="scientific">Imshaugia aleurites</name>
    <dbReference type="NCBI Taxonomy" id="172621"/>
    <lineage>
        <taxon>Eukaryota</taxon>
        <taxon>Fungi</taxon>
        <taxon>Dikarya</taxon>
        <taxon>Ascomycota</taxon>
        <taxon>Pezizomycotina</taxon>
        <taxon>Lecanoromycetes</taxon>
        <taxon>OSLEUM clade</taxon>
        <taxon>Lecanoromycetidae</taxon>
        <taxon>Lecanorales</taxon>
        <taxon>Lecanorineae</taxon>
        <taxon>Parmeliaceae</taxon>
        <taxon>Imshaugia</taxon>
    </lineage>
</organism>
<dbReference type="InterPro" id="IPR000534">
    <property type="entry name" value="Semialdehyde_DH_NAD-bd"/>
</dbReference>
<feature type="domain" description="Semialdehyde dehydrogenase NAD-binding" evidence="3">
    <location>
        <begin position="5"/>
        <end position="117"/>
    </location>
</feature>
<evidence type="ECO:0000256" key="1">
    <source>
        <dbReference type="ARBA" id="ARBA00022857"/>
    </source>
</evidence>
<dbReference type="AlphaFoldDB" id="A0A8H3IRN3"/>
<gene>
    <name evidence="4" type="ORF">IMSHALPRED_005940</name>
</gene>
<dbReference type="Pfam" id="PF05368">
    <property type="entry name" value="NmrA"/>
    <property type="match status" value="1"/>
</dbReference>
<protein>
    <recommendedName>
        <fullName evidence="3">Semialdehyde dehydrogenase NAD-binding domain-containing protein</fullName>
    </recommendedName>
</protein>
<dbReference type="PANTHER" id="PTHR47706">
    <property type="entry name" value="NMRA-LIKE FAMILY PROTEIN"/>
    <property type="match status" value="1"/>
</dbReference>
<dbReference type="InterPro" id="IPR036291">
    <property type="entry name" value="NAD(P)-bd_dom_sf"/>
</dbReference>
<dbReference type="PANTHER" id="PTHR47706:SF1">
    <property type="entry name" value="CIPA-LIKE, PUTATIVE (AFU_ORTHOLOGUE AFUA_1G12460)-RELATED"/>
    <property type="match status" value="1"/>
</dbReference>
<evidence type="ECO:0000259" key="3">
    <source>
        <dbReference type="SMART" id="SM00859"/>
    </source>
</evidence>
<name>A0A8H3IRN3_9LECA</name>